<evidence type="ECO:0000256" key="1">
    <source>
        <dbReference type="ARBA" id="ARBA00004123"/>
    </source>
</evidence>
<comment type="subcellular location">
    <subcellularLocation>
        <location evidence="1">Nucleus</location>
    </subcellularLocation>
</comment>
<dbReference type="RefSeq" id="XP_033603188.1">
    <property type="nucleotide sequence ID" value="XM_033741709.1"/>
</dbReference>
<dbReference type="CDD" id="cd12148">
    <property type="entry name" value="fungal_TF_MHR"/>
    <property type="match status" value="1"/>
</dbReference>
<evidence type="ECO:0000259" key="5">
    <source>
        <dbReference type="PROSITE" id="PS50048"/>
    </source>
</evidence>
<feature type="compositionally biased region" description="Low complexity" evidence="4">
    <location>
        <begin position="664"/>
        <end position="690"/>
    </location>
</feature>
<reference evidence="6" key="1">
    <citation type="journal article" date="2020" name="Stud. Mycol.">
        <title>101 Dothideomycetes genomes: a test case for predicting lifestyles and emergence of pathogens.</title>
        <authorList>
            <person name="Haridas S."/>
            <person name="Albert R."/>
            <person name="Binder M."/>
            <person name="Bloem J."/>
            <person name="Labutti K."/>
            <person name="Salamov A."/>
            <person name="Andreopoulos B."/>
            <person name="Baker S."/>
            <person name="Barry K."/>
            <person name="Bills G."/>
            <person name="Bluhm B."/>
            <person name="Cannon C."/>
            <person name="Castanera R."/>
            <person name="Culley D."/>
            <person name="Daum C."/>
            <person name="Ezra D."/>
            <person name="Gonzalez J."/>
            <person name="Henrissat B."/>
            <person name="Kuo A."/>
            <person name="Liang C."/>
            <person name="Lipzen A."/>
            <person name="Lutzoni F."/>
            <person name="Magnuson J."/>
            <person name="Mondo S."/>
            <person name="Nolan M."/>
            <person name="Ohm R."/>
            <person name="Pangilinan J."/>
            <person name="Park H.-J."/>
            <person name="Ramirez L."/>
            <person name="Alfaro M."/>
            <person name="Sun H."/>
            <person name="Tritt A."/>
            <person name="Yoshinaga Y."/>
            <person name="Zwiers L.-H."/>
            <person name="Turgeon B."/>
            <person name="Goodwin S."/>
            <person name="Spatafora J."/>
            <person name="Crous P."/>
            <person name="Grigoriev I."/>
        </authorList>
    </citation>
    <scope>NUCLEOTIDE SEQUENCE</scope>
    <source>
        <strain evidence="6">CBS 121739</strain>
    </source>
</reference>
<evidence type="ECO:0000256" key="4">
    <source>
        <dbReference type="SAM" id="MobiDB-lite"/>
    </source>
</evidence>
<dbReference type="PROSITE" id="PS50048">
    <property type="entry name" value="ZN2_CY6_FUNGAL_2"/>
    <property type="match status" value="1"/>
</dbReference>
<accession>A0A6A6WGH8</accession>
<protein>
    <recommendedName>
        <fullName evidence="5">Zn(2)-C6 fungal-type domain-containing protein</fullName>
    </recommendedName>
</protein>
<feature type="compositionally biased region" description="Low complexity" evidence="4">
    <location>
        <begin position="597"/>
        <end position="617"/>
    </location>
</feature>
<feature type="compositionally biased region" description="Polar residues" evidence="4">
    <location>
        <begin position="70"/>
        <end position="83"/>
    </location>
</feature>
<dbReference type="OrthoDB" id="10266265at2759"/>
<dbReference type="GO" id="GO:0005634">
    <property type="term" value="C:nucleus"/>
    <property type="evidence" value="ECO:0007669"/>
    <property type="project" value="UniProtKB-SubCell"/>
</dbReference>
<organism evidence="6 7">
    <name type="scientific">Pseudovirgaria hyperparasitica</name>
    <dbReference type="NCBI Taxonomy" id="470096"/>
    <lineage>
        <taxon>Eukaryota</taxon>
        <taxon>Fungi</taxon>
        <taxon>Dikarya</taxon>
        <taxon>Ascomycota</taxon>
        <taxon>Pezizomycotina</taxon>
        <taxon>Dothideomycetes</taxon>
        <taxon>Dothideomycetes incertae sedis</taxon>
        <taxon>Acrospermales</taxon>
        <taxon>Acrospermaceae</taxon>
        <taxon>Pseudovirgaria</taxon>
    </lineage>
</organism>
<feature type="region of interest" description="Disordered" evidence="4">
    <location>
        <begin position="63"/>
        <end position="96"/>
    </location>
</feature>
<feature type="region of interest" description="Disordered" evidence="4">
    <location>
        <begin position="664"/>
        <end position="705"/>
    </location>
</feature>
<dbReference type="SMART" id="SM00906">
    <property type="entry name" value="Fungal_trans"/>
    <property type="match status" value="1"/>
</dbReference>
<dbReference type="InterPro" id="IPR036864">
    <property type="entry name" value="Zn2-C6_fun-type_DNA-bd_sf"/>
</dbReference>
<dbReference type="GO" id="GO:0008270">
    <property type="term" value="F:zinc ion binding"/>
    <property type="evidence" value="ECO:0007669"/>
    <property type="project" value="InterPro"/>
</dbReference>
<dbReference type="InterPro" id="IPR001138">
    <property type="entry name" value="Zn2Cys6_DnaBD"/>
</dbReference>
<dbReference type="GO" id="GO:0006351">
    <property type="term" value="P:DNA-templated transcription"/>
    <property type="evidence" value="ECO:0007669"/>
    <property type="project" value="InterPro"/>
</dbReference>
<evidence type="ECO:0000313" key="7">
    <source>
        <dbReference type="Proteomes" id="UP000799437"/>
    </source>
</evidence>
<dbReference type="InterPro" id="IPR050613">
    <property type="entry name" value="Sec_Metabolite_Reg"/>
</dbReference>
<dbReference type="SUPFAM" id="SSF57701">
    <property type="entry name" value="Zn2/Cys6 DNA-binding domain"/>
    <property type="match status" value="1"/>
</dbReference>
<feature type="domain" description="Zn(2)-C6 fungal-type" evidence="5">
    <location>
        <begin position="25"/>
        <end position="54"/>
    </location>
</feature>
<evidence type="ECO:0000313" key="6">
    <source>
        <dbReference type="EMBL" id="KAF2760737.1"/>
    </source>
</evidence>
<feature type="compositionally biased region" description="Basic and acidic residues" evidence="4">
    <location>
        <begin position="85"/>
        <end position="96"/>
    </location>
</feature>
<dbReference type="CDD" id="cd00067">
    <property type="entry name" value="GAL4"/>
    <property type="match status" value="1"/>
</dbReference>
<sequence length="807" mass="88198">MIHANSQQTPSSRPARRRNPRAINSCLECRERKSKCSKTYPCESCVAYGRDCVFIKDTVETEHRKRTHSHATSPISHGSNGNHGKNRDSDQEATPPRDFEWESYQQDVVPDRDLYESLDTHTREDTPQDERDDGESMLDMVFKYGKLVVTQRIDGVSLAHYAKDVTSALLSSESIGLPDSWMDPSVPNTVTPASHVPFYASLDSSNGSRLLDGSSYGAMSSRPTKGLNLSRAHAQVLYDQYVQAVNPVAHVLHMPSFKRMFDEFWSNQSTGRHNSESSSALIWAVCMSAGMSMPSMQVMLHFQTSLDDLVRSLQDATENALRQANCLATSSITTLQALTIYLIAQCRSEVLRSHSALVGALIRLAQGIGIHHNASASSLNQLHRHTRSLLWYNICILDVKTAEAMGVQPLIRADDFDVPLPLNTDDTFLDVPSSFTALSVRAWTDTTFALIRFECNELHRLIFRGSIDVSHNALTLHQLKSNVEAHKARISSTYIPLLDPLIPTHRYASLVLKLLMARCDTMLLSRLLPKTARSPSESRLRDILIPPALTTLEIAATLETHPDYAPFAWFAGAFQQYSDIIFLLCETYRSGSPPLPSTSSSTPSSAPSSTSQSAIPPQDLKRISTLISHVFGHCYALPLHQRSGIILHALKSALERFSALRRVSSSSSTSSHPHTPTPLLQQQQPHSTPLATRLGGSSGENLSVLDDGRADRDIMIQWDDAARPGGGELETLLRAYPDAGYRHGGVDLMGGGGAGGAGAGEPMDGIYMPGTDGTAAGEFGGQTPGVEWMGTGTQGMWPGQGGFGYGS</sequence>
<keyword evidence="3" id="KW-0539">Nucleus</keyword>
<dbReference type="InterPro" id="IPR007219">
    <property type="entry name" value="XnlR_reg_dom"/>
</dbReference>
<dbReference type="GO" id="GO:0000981">
    <property type="term" value="F:DNA-binding transcription factor activity, RNA polymerase II-specific"/>
    <property type="evidence" value="ECO:0007669"/>
    <property type="project" value="InterPro"/>
</dbReference>
<dbReference type="GeneID" id="54482763"/>
<feature type="region of interest" description="Disordered" evidence="4">
    <location>
        <begin position="594"/>
        <end position="617"/>
    </location>
</feature>
<dbReference type="Pfam" id="PF04082">
    <property type="entry name" value="Fungal_trans"/>
    <property type="match status" value="1"/>
</dbReference>
<dbReference type="EMBL" id="ML996567">
    <property type="protein sequence ID" value="KAF2760737.1"/>
    <property type="molecule type" value="Genomic_DNA"/>
</dbReference>
<dbReference type="Proteomes" id="UP000799437">
    <property type="component" value="Unassembled WGS sequence"/>
</dbReference>
<evidence type="ECO:0000256" key="3">
    <source>
        <dbReference type="ARBA" id="ARBA00023242"/>
    </source>
</evidence>
<keyword evidence="2" id="KW-0479">Metal-binding</keyword>
<dbReference type="GO" id="GO:0003677">
    <property type="term" value="F:DNA binding"/>
    <property type="evidence" value="ECO:0007669"/>
    <property type="project" value="InterPro"/>
</dbReference>
<keyword evidence="7" id="KW-1185">Reference proteome</keyword>
<proteinExistence type="predicted"/>
<dbReference type="AlphaFoldDB" id="A0A6A6WGH8"/>
<dbReference type="PANTHER" id="PTHR31001:SF40">
    <property type="entry name" value="ZN(II)2CYS6 TRANSCRIPTION FACTOR (EUROFUNG)"/>
    <property type="match status" value="1"/>
</dbReference>
<name>A0A6A6WGH8_9PEZI</name>
<dbReference type="PROSITE" id="PS00463">
    <property type="entry name" value="ZN2_CY6_FUNGAL_1"/>
    <property type="match status" value="1"/>
</dbReference>
<dbReference type="SMART" id="SM00066">
    <property type="entry name" value="GAL4"/>
    <property type="match status" value="1"/>
</dbReference>
<evidence type="ECO:0000256" key="2">
    <source>
        <dbReference type="ARBA" id="ARBA00022723"/>
    </source>
</evidence>
<dbReference type="Gene3D" id="4.10.240.10">
    <property type="entry name" value="Zn(2)-C6 fungal-type DNA-binding domain"/>
    <property type="match status" value="1"/>
</dbReference>
<dbReference type="Pfam" id="PF00172">
    <property type="entry name" value="Zn_clus"/>
    <property type="match status" value="1"/>
</dbReference>
<gene>
    <name evidence="6" type="ORF">EJ05DRAFT_435648</name>
</gene>
<dbReference type="PANTHER" id="PTHR31001">
    <property type="entry name" value="UNCHARACTERIZED TRANSCRIPTIONAL REGULATORY PROTEIN"/>
    <property type="match status" value="1"/>
</dbReference>